<dbReference type="InterPro" id="IPR036196">
    <property type="entry name" value="Ptyr_pPase_sf"/>
</dbReference>
<comment type="caution">
    <text evidence="2">The sequence shown here is derived from an EMBL/GenBank/DDBJ whole genome shotgun (WGS) entry which is preliminary data.</text>
</comment>
<dbReference type="Proteomes" id="UP001500604">
    <property type="component" value="Unassembled WGS sequence"/>
</dbReference>
<name>A0ABP8V2J5_9GAMM</name>
<organism evidence="2 3">
    <name type="scientific">Kistimonas scapharcae</name>
    <dbReference type="NCBI Taxonomy" id="1036133"/>
    <lineage>
        <taxon>Bacteria</taxon>
        <taxon>Pseudomonadati</taxon>
        <taxon>Pseudomonadota</taxon>
        <taxon>Gammaproteobacteria</taxon>
        <taxon>Oceanospirillales</taxon>
        <taxon>Endozoicomonadaceae</taxon>
        <taxon>Kistimonas</taxon>
    </lineage>
</organism>
<evidence type="ECO:0000259" key="1">
    <source>
        <dbReference type="SMART" id="SM00226"/>
    </source>
</evidence>
<evidence type="ECO:0000313" key="3">
    <source>
        <dbReference type="Proteomes" id="UP001500604"/>
    </source>
</evidence>
<dbReference type="RefSeq" id="WP_345196348.1">
    <property type="nucleotide sequence ID" value="NZ_BAABFL010000376.1"/>
</dbReference>
<reference evidence="3" key="1">
    <citation type="journal article" date="2019" name="Int. J. Syst. Evol. Microbiol.">
        <title>The Global Catalogue of Microorganisms (GCM) 10K type strain sequencing project: providing services to taxonomists for standard genome sequencing and annotation.</title>
        <authorList>
            <consortium name="The Broad Institute Genomics Platform"/>
            <consortium name="The Broad Institute Genome Sequencing Center for Infectious Disease"/>
            <person name="Wu L."/>
            <person name="Ma J."/>
        </authorList>
    </citation>
    <scope>NUCLEOTIDE SEQUENCE [LARGE SCALE GENOMIC DNA]</scope>
    <source>
        <strain evidence="3">JCM 17805</strain>
    </source>
</reference>
<evidence type="ECO:0000313" key="2">
    <source>
        <dbReference type="EMBL" id="GAA4650229.1"/>
    </source>
</evidence>
<sequence length="149" mass="16943">MKRILFLCTGNYYRSRFSEEYFNHYARLTALPYEAFSRALLQDLSITGNVGNMAKTAVNTLKALGIPVKGLERQPQSLTEQDIMDADIIIAMDQAEHQPMLEKCFPSYSQLVHYYAVKDVDQMPASEALKALGQILDELLSELTKKKYV</sequence>
<dbReference type="SMART" id="SM00226">
    <property type="entry name" value="LMWPc"/>
    <property type="match status" value="1"/>
</dbReference>
<gene>
    <name evidence="2" type="ORF">GCM10023116_25120</name>
</gene>
<feature type="domain" description="Phosphotyrosine protein phosphatase I" evidence="1">
    <location>
        <begin position="2"/>
        <end position="146"/>
    </location>
</feature>
<protein>
    <submittedName>
        <fullName evidence="2">Low molecular weight phosphatase family protein</fullName>
    </submittedName>
</protein>
<proteinExistence type="predicted"/>
<dbReference type="Pfam" id="PF01451">
    <property type="entry name" value="LMWPc"/>
    <property type="match status" value="1"/>
</dbReference>
<dbReference type="EMBL" id="BAABFL010000376">
    <property type="protein sequence ID" value="GAA4650229.1"/>
    <property type="molecule type" value="Genomic_DNA"/>
</dbReference>
<accession>A0ABP8V2J5</accession>
<dbReference type="InterPro" id="IPR023485">
    <property type="entry name" value="Ptyr_pPase"/>
</dbReference>
<keyword evidence="3" id="KW-1185">Reference proteome</keyword>
<dbReference type="SUPFAM" id="SSF52788">
    <property type="entry name" value="Phosphotyrosine protein phosphatases I"/>
    <property type="match status" value="1"/>
</dbReference>
<dbReference type="Gene3D" id="3.40.50.2300">
    <property type="match status" value="1"/>
</dbReference>